<protein>
    <submittedName>
        <fullName evidence="2">Uncharacterized protein</fullName>
    </submittedName>
</protein>
<evidence type="ECO:0000256" key="1">
    <source>
        <dbReference type="SAM" id="MobiDB-lite"/>
    </source>
</evidence>
<organism evidence="2 3">
    <name type="scientific">Blattamonas nauphoetae</name>
    <dbReference type="NCBI Taxonomy" id="2049346"/>
    <lineage>
        <taxon>Eukaryota</taxon>
        <taxon>Metamonada</taxon>
        <taxon>Preaxostyla</taxon>
        <taxon>Oxymonadida</taxon>
        <taxon>Blattamonas</taxon>
    </lineage>
</organism>
<comment type="caution">
    <text evidence="2">The sequence shown here is derived from an EMBL/GenBank/DDBJ whole genome shotgun (WGS) entry which is preliminary data.</text>
</comment>
<sequence>MKRHSSSNCISRKDAMFVLKTSPILYAFTHVTTEGTTTSTHPALVSRGNEPETRHDENSSQFPRKHG</sequence>
<reference evidence="2 3" key="1">
    <citation type="journal article" date="2022" name="bioRxiv">
        <title>Genomics of Preaxostyla Flagellates Illuminates Evolutionary Transitions and the Path Towards Mitochondrial Loss.</title>
        <authorList>
            <person name="Novak L.V.F."/>
            <person name="Treitli S.C."/>
            <person name="Pyrih J."/>
            <person name="Halakuc P."/>
            <person name="Pipaliya S.V."/>
            <person name="Vacek V."/>
            <person name="Brzon O."/>
            <person name="Soukal P."/>
            <person name="Eme L."/>
            <person name="Dacks J.B."/>
            <person name="Karnkowska A."/>
            <person name="Elias M."/>
            <person name="Hampl V."/>
        </authorList>
    </citation>
    <scope>NUCLEOTIDE SEQUENCE [LARGE SCALE GENOMIC DNA]</scope>
    <source>
        <strain evidence="2">NAU3</strain>
        <tissue evidence="2">Gut</tissue>
    </source>
</reference>
<proteinExistence type="predicted"/>
<gene>
    <name evidence="2" type="ORF">BLNAU_19966</name>
</gene>
<feature type="compositionally biased region" description="Basic and acidic residues" evidence="1">
    <location>
        <begin position="49"/>
        <end position="58"/>
    </location>
</feature>
<keyword evidence="3" id="KW-1185">Reference proteome</keyword>
<dbReference type="Proteomes" id="UP001281761">
    <property type="component" value="Unassembled WGS sequence"/>
</dbReference>
<feature type="region of interest" description="Disordered" evidence="1">
    <location>
        <begin position="35"/>
        <end position="67"/>
    </location>
</feature>
<evidence type="ECO:0000313" key="2">
    <source>
        <dbReference type="EMBL" id="KAK2945117.1"/>
    </source>
</evidence>
<name>A0ABQ9X2F5_9EUKA</name>
<dbReference type="EMBL" id="JARBJD010000272">
    <property type="protein sequence ID" value="KAK2945117.1"/>
    <property type="molecule type" value="Genomic_DNA"/>
</dbReference>
<evidence type="ECO:0000313" key="3">
    <source>
        <dbReference type="Proteomes" id="UP001281761"/>
    </source>
</evidence>
<accession>A0ABQ9X2F5</accession>